<dbReference type="EMBL" id="FN298497">
    <property type="protein sequence ID" value="CAX66715.1"/>
    <property type="molecule type" value="Genomic_DNA"/>
</dbReference>
<dbReference type="Gene3D" id="1.10.287.1490">
    <property type="match status" value="1"/>
</dbReference>
<dbReference type="Proteomes" id="UP000002627">
    <property type="component" value="Chromosome"/>
</dbReference>
<dbReference type="NCBIfam" id="TIGR01665">
    <property type="entry name" value="put_anti_recept"/>
    <property type="match status" value="1"/>
</dbReference>
<keyword evidence="4" id="KW-1185">Reference proteome</keyword>
<accession>D0R3Q2</accession>
<dbReference type="PROSITE" id="PS51688">
    <property type="entry name" value="ICA"/>
    <property type="match status" value="1"/>
</dbReference>
<feature type="domain" description="Peptidase S74" evidence="2">
    <location>
        <begin position="1699"/>
        <end position="1804"/>
    </location>
</feature>
<evidence type="ECO:0000313" key="3">
    <source>
        <dbReference type="EMBL" id="CAX66715.1"/>
    </source>
</evidence>
<evidence type="ECO:0000256" key="1">
    <source>
        <dbReference type="SAM" id="Coils"/>
    </source>
</evidence>
<dbReference type="RefSeq" id="WP_012846024.1">
    <property type="nucleotide sequence ID" value="NC_013504.1"/>
</dbReference>
<feature type="coiled-coil region" evidence="1">
    <location>
        <begin position="440"/>
        <end position="496"/>
    </location>
</feature>
<dbReference type="KEGG" id="ljf:FI9785_843"/>
<reference evidence="3 4" key="1">
    <citation type="journal article" date="2009" name="J. Bacteriol.">
        <title>Complete genome sequence of Lactobacillus johnsonii FI9785, a competitive exclusion agent against pathogens in poultry.</title>
        <authorList>
            <person name="Wegmann U."/>
            <person name="Overweg K."/>
            <person name="Horn N."/>
            <person name="Goesmann A."/>
            <person name="Narbad A."/>
            <person name="Gasson M.J."/>
            <person name="Shearman C."/>
        </authorList>
    </citation>
    <scope>NUCLEOTIDE SEQUENCE [LARGE SCALE GENOMIC DNA]</scope>
    <source>
        <strain evidence="3 4">FI9785</strain>
    </source>
</reference>
<proteinExistence type="predicted"/>
<gene>
    <name evidence="3" type="primary">ps140</name>
    <name evidence="3" type="ordered locus">FI9785_843</name>
</gene>
<dbReference type="InterPro" id="IPR010572">
    <property type="entry name" value="Tail_dom"/>
</dbReference>
<name>D0R3Q2_LACJF</name>
<sequence length="1806" mass="200325">MIFYLLNKGQQTVKLLNNDETIESNLDEAINTASELKFSLPLQKRLDSNIYYVLIPEYHGNDFLMFKVISEDVQKDRVEYSAVESAYDELKSYAYIKDIRPHQMNAAQMLQQVLKNTRWSLGYVEDTGIQSTAFYYITILEAIQKIVDLFKVELTFTIQLDPVTQKITGRKVNLYQQQGRRTGKRFEYGSNLLTVTREENNQNLVTALVGRGKGIQVSGQNTEDTTDDGYGRRLTFADVEWKTTAGAPVDKPKGQEYVEDPKATALYGFSDGRPRIGLVTFEDIEDPNELLNATWSALLEAKRPKVSFKAEVTDVGDLQLGDTIAIIRHDLGIEYFTRVYKVHHDLKDKNKNTVEMGDDFSSRSITSAISTAIQTSQDATKIANTAAIAANGKNRNFYSNTKPNWANEGDNLYLDLGNGETELWVWHHGQWEFVQSTVELHTVQKEVQEAQSGLNDAKKQISDNLAKADGDIAELNANIREQKKAFDTDIDELNKSISDQKGSLDGLSTTVNTVVIPKVTDVTNKVSDTITKVNEQKNIVTELQNQATQQGKDISKITTDVHGVTVDLANLNGDVNQTKATVQGLQSTLGNAQGDIAQIKVDAKKLETSLSGKVDNSTYANFVSATNNALNAKLVASDLNGYAKTTDLQATANGLQLNINSVTDKLNNLKIGADNLLNGTGNFKDYLTNVGGQIDEFSKTDYIPPIQNHPEITAYMHSWGDWQSAYSNQRILLEKSKTYWFGFYYCTDNSGSPCKAFNIYSNKNNETSNAKFWGYFDTSDYSFFGNSSRKWLWCTLKIIGDGAVYQNFRVEPSGIAANSAYFAGYTLVQSDVAPTGHVDSFEDTKHELSQLSAQITANNQKFSSYYTKIETDNRANSAKNDAVNAIKNDNNWHGLSNILTNSGFLQNADGFIQKVQQATVPMFSGSGINLVSGTSNIWGDSGWNDFNGTSNQTKAIGKFYLDGLTAGDWVTLHLEYQYQNLSGSNLAIIVQGRGDKTGFSYEPFNLPWQSLQASSDLKWGSFNKTFQITNEALKNYYFTVQFRVDNAKGGCFQWRSFKIEKGKIATPWSASPNDYTNMQSQISQTAGTISTVVGKVNNLEIATNVQVVDHGIDLNAYKSTGTWFVQGTGTNAPASNWFYLDVKKASDGRIVQTWQRDDVPTDRYTRTYIDNHWSSWERSASYSEYSTLSQTVKGLQSTVSNDYTNLQSQISQTAGTIRSEVTNKTTNLQSQITQNANNFNVRLQNATSGGGINLARNTSDVWNDSGWNNFNGASNQTKIITQVYFEGLHVGDWVTGYIEYQYQNLSGNDLYIYIQGFGNKTVWNGSLFGPSAQQLVASNDVKHGEFKFSFQLTEDMVYTWRNNYYNVQLRVDNAKGGWLQWNRIKFEKGTTATTWSPSPNDKVSKNKILAQINVAAGTTLIQNDKIYMDASSTVFSGKAFIPDAAITNISADKINTGTLDAGRINVINLNANNITTGTINGANLKIDLNSGEILFQKGRIGSTNGYLNIDIDSGKMSVTNWRKEGFYFEDGELYLSDSFALTTNWKPKYGVIRRSNNPFTVGESGIEITSPTGVSLQTMNYDGGFAGGGLLDQTKNGASVAVDENGQALINGKQVGITGGTFFDTDQNVLQRRPRIVVGTDAANSGLNPWGSGNPLTHVASRIVIDASYVHLPHSYKTTTGSAPNVFIASDGALVRSTSASKYKTEIKRSYSTEYGEKLLNLPTAIWTDKGQKERYEAGKRHIKPEKYFGMIAEDLADAGLDLLVSRNPLTHEIEGIQYERIAPALLPVIKELKDKVDKLEKKVNE</sequence>
<keyword evidence="1" id="KW-0175">Coiled coil</keyword>
<dbReference type="Pfam" id="PF06605">
    <property type="entry name" value="Prophage_tail"/>
    <property type="match status" value="1"/>
</dbReference>
<protein>
    <recommendedName>
        <fullName evidence="2">Peptidase S74 domain-containing protein</fullName>
    </recommendedName>
</protein>
<dbReference type="InterPro" id="IPR030392">
    <property type="entry name" value="S74_ICA"/>
</dbReference>
<dbReference type="Pfam" id="PF07902">
    <property type="entry name" value="Gp58"/>
    <property type="match status" value="1"/>
</dbReference>
<dbReference type="InterPro" id="IPR007119">
    <property type="entry name" value="Phage_tail_spike_N"/>
</dbReference>
<dbReference type="InterPro" id="IPR012892">
    <property type="entry name" value="Gp58"/>
</dbReference>
<dbReference type="CDD" id="cd19958">
    <property type="entry name" value="pyocin_knob"/>
    <property type="match status" value="1"/>
</dbReference>
<dbReference type="HOGENOM" id="CLU_241473_0_0_9"/>
<evidence type="ECO:0000313" key="4">
    <source>
        <dbReference type="Proteomes" id="UP000002627"/>
    </source>
</evidence>
<evidence type="ECO:0000259" key="2">
    <source>
        <dbReference type="PROSITE" id="PS51688"/>
    </source>
</evidence>
<organism evidence="3 4">
    <name type="scientific">Lactobacillus johnsonii (strain FI9785)</name>
    <dbReference type="NCBI Taxonomy" id="633699"/>
    <lineage>
        <taxon>Bacteria</taxon>
        <taxon>Bacillati</taxon>
        <taxon>Bacillota</taxon>
        <taxon>Bacilli</taxon>
        <taxon>Lactobacillales</taxon>
        <taxon>Lactobacillaceae</taxon>
        <taxon>Lactobacillus</taxon>
    </lineage>
</organism>